<dbReference type="SUPFAM" id="SSF52540">
    <property type="entry name" value="P-loop containing nucleoside triphosphate hydrolases"/>
    <property type="match status" value="2"/>
</dbReference>
<keyword evidence="10" id="KW-0472">Membrane</keyword>
<evidence type="ECO:0000256" key="6">
    <source>
        <dbReference type="ARBA" id="ARBA00022737"/>
    </source>
</evidence>
<evidence type="ECO:0000256" key="2">
    <source>
        <dbReference type="ARBA" id="ARBA00022448"/>
    </source>
</evidence>
<keyword evidence="8 12" id="KW-0067">ATP-binding</keyword>
<keyword evidence="4" id="KW-0997">Cell inner membrane</keyword>
<dbReference type="Gene3D" id="3.40.50.300">
    <property type="entry name" value="P-loop containing nucleotide triphosphate hydrolases"/>
    <property type="match status" value="2"/>
</dbReference>
<dbReference type="GO" id="GO:0005524">
    <property type="term" value="F:ATP binding"/>
    <property type="evidence" value="ECO:0007669"/>
    <property type="project" value="UniProtKB-KW"/>
</dbReference>
<evidence type="ECO:0000259" key="11">
    <source>
        <dbReference type="PROSITE" id="PS50893"/>
    </source>
</evidence>
<name>A0A6S7AXU3_9BURK</name>
<keyword evidence="5" id="KW-0762">Sugar transport</keyword>
<keyword evidence="9" id="KW-1278">Translocase</keyword>
<evidence type="ECO:0000256" key="1">
    <source>
        <dbReference type="ARBA" id="ARBA00004202"/>
    </source>
</evidence>
<dbReference type="InterPro" id="IPR003439">
    <property type="entry name" value="ABC_transporter-like_ATP-bd"/>
</dbReference>
<dbReference type="PROSITE" id="PS50893">
    <property type="entry name" value="ABC_TRANSPORTER_2"/>
    <property type="match status" value="2"/>
</dbReference>
<accession>A0A6S7AXU3</accession>
<dbReference type="InterPro" id="IPR050107">
    <property type="entry name" value="ABC_carbohydrate_import_ATPase"/>
</dbReference>
<feature type="domain" description="ABC transporter" evidence="11">
    <location>
        <begin position="265"/>
        <end position="507"/>
    </location>
</feature>
<protein>
    <submittedName>
        <fullName evidence="12">Fructose import ATP-binding protein FruK</fullName>
    </submittedName>
</protein>
<dbReference type="CDD" id="cd03215">
    <property type="entry name" value="ABC_Carb_Monos_II"/>
    <property type="match status" value="1"/>
</dbReference>
<dbReference type="SMART" id="SM00382">
    <property type="entry name" value="AAA"/>
    <property type="match status" value="2"/>
</dbReference>
<keyword evidence="6" id="KW-0677">Repeat</keyword>
<sequence length="526" mass="56344">MSESLSTPLLLEMQDIDKSFGGVAALRRASLSVAAGEVHALIGQNGAGKSTLIKILTGAYRRDAGLVYFAGREVDFTSPQAARNGGISTIYQEINLVPMRSIAENIFLGREPRRFGLIDWRSIHRQADTLLSSFGLSIDVHRPVAQFSTAVQQMVALARAVSANARMVIIDESTSSLDEREVELLFTVVRRLRDDGRAVIFVSHRLDELYAICDRVTVMRDGQTVAAAPMAEMDKLQLVTTMLGRSLAAVVRHPAAAEGRDPSARGPVQLTATHLRAAPKVQDVSLAVHAGEAVGLAGLLGAGRTETMRLMFGAEAPGGGTLSLAGEAVALKSPQDAIRRGMGLLTEDRKAEGIVPELSVRDNLTLVCLPTLVRRGVVDRRVQKALVERFIESLGIKLRDADQPIRELSGGNQQKVLLARWLASNPKLLLLDEPTRGIDVGAKAEIAKIIRELRNTGMAVLLTASELEELIAVADRAVVMRDGRSVAELDGAALSEASIMDAIAFGAGAPSALAEAAQTVTQREQP</sequence>
<reference evidence="12 13" key="1">
    <citation type="submission" date="2020-04" db="EMBL/GenBank/DDBJ databases">
        <authorList>
            <person name="De Canck E."/>
        </authorList>
    </citation>
    <scope>NUCLEOTIDE SEQUENCE [LARGE SCALE GENOMIC DNA]</scope>
    <source>
        <strain evidence="12 13">LMG 28138</strain>
    </source>
</reference>
<dbReference type="PANTHER" id="PTHR43790:SF9">
    <property type="entry name" value="GALACTOFURANOSE TRANSPORTER ATP-BINDING PROTEIN YTFR"/>
    <property type="match status" value="1"/>
</dbReference>
<dbReference type="InterPro" id="IPR017871">
    <property type="entry name" value="ABC_transporter-like_CS"/>
</dbReference>
<dbReference type="CDD" id="cd03216">
    <property type="entry name" value="ABC_Carb_Monos_I"/>
    <property type="match status" value="1"/>
</dbReference>
<dbReference type="PANTHER" id="PTHR43790">
    <property type="entry name" value="CARBOHYDRATE TRANSPORT ATP-BINDING PROTEIN MG119-RELATED"/>
    <property type="match status" value="1"/>
</dbReference>
<dbReference type="InterPro" id="IPR003593">
    <property type="entry name" value="AAA+_ATPase"/>
</dbReference>
<comment type="subcellular location">
    <subcellularLocation>
        <location evidence="1">Cell membrane</location>
        <topology evidence="1">Peripheral membrane protein</topology>
    </subcellularLocation>
</comment>
<evidence type="ECO:0000256" key="7">
    <source>
        <dbReference type="ARBA" id="ARBA00022741"/>
    </source>
</evidence>
<dbReference type="GO" id="GO:0005886">
    <property type="term" value="C:plasma membrane"/>
    <property type="evidence" value="ECO:0007669"/>
    <property type="project" value="UniProtKB-SubCell"/>
</dbReference>
<keyword evidence="2" id="KW-0813">Transport</keyword>
<dbReference type="Proteomes" id="UP000494115">
    <property type="component" value="Unassembled WGS sequence"/>
</dbReference>
<feature type="domain" description="ABC transporter" evidence="11">
    <location>
        <begin position="11"/>
        <end position="246"/>
    </location>
</feature>
<keyword evidence="7" id="KW-0547">Nucleotide-binding</keyword>
<gene>
    <name evidence="12" type="primary">fruK_2</name>
    <name evidence="12" type="ORF">LMG28138_00703</name>
</gene>
<dbReference type="PROSITE" id="PS00211">
    <property type="entry name" value="ABC_TRANSPORTER_1"/>
    <property type="match status" value="1"/>
</dbReference>
<evidence type="ECO:0000256" key="9">
    <source>
        <dbReference type="ARBA" id="ARBA00022967"/>
    </source>
</evidence>
<dbReference type="GO" id="GO:0016887">
    <property type="term" value="F:ATP hydrolysis activity"/>
    <property type="evidence" value="ECO:0007669"/>
    <property type="project" value="InterPro"/>
</dbReference>
<dbReference type="AlphaFoldDB" id="A0A6S7AXU3"/>
<dbReference type="EMBL" id="CADIKM010000002">
    <property type="protein sequence ID" value="CAB3778932.1"/>
    <property type="molecule type" value="Genomic_DNA"/>
</dbReference>
<dbReference type="FunFam" id="3.40.50.300:FF:000127">
    <property type="entry name" value="Ribose import ATP-binding protein RbsA"/>
    <property type="match status" value="1"/>
</dbReference>
<evidence type="ECO:0000313" key="13">
    <source>
        <dbReference type="Proteomes" id="UP000494115"/>
    </source>
</evidence>
<organism evidence="12 13">
    <name type="scientific">Pararobbsia alpina</name>
    <dbReference type="NCBI Taxonomy" id="621374"/>
    <lineage>
        <taxon>Bacteria</taxon>
        <taxon>Pseudomonadati</taxon>
        <taxon>Pseudomonadota</taxon>
        <taxon>Betaproteobacteria</taxon>
        <taxon>Burkholderiales</taxon>
        <taxon>Burkholderiaceae</taxon>
        <taxon>Pararobbsia</taxon>
    </lineage>
</organism>
<evidence type="ECO:0000256" key="10">
    <source>
        <dbReference type="ARBA" id="ARBA00023136"/>
    </source>
</evidence>
<proteinExistence type="predicted"/>
<evidence type="ECO:0000256" key="3">
    <source>
        <dbReference type="ARBA" id="ARBA00022475"/>
    </source>
</evidence>
<dbReference type="InterPro" id="IPR027417">
    <property type="entry name" value="P-loop_NTPase"/>
</dbReference>
<evidence type="ECO:0000313" key="12">
    <source>
        <dbReference type="EMBL" id="CAB3778932.1"/>
    </source>
</evidence>
<keyword evidence="13" id="KW-1185">Reference proteome</keyword>
<keyword evidence="3" id="KW-1003">Cell membrane</keyword>
<evidence type="ECO:0000256" key="4">
    <source>
        <dbReference type="ARBA" id="ARBA00022519"/>
    </source>
</evidence>
<dbReference type="Pfam" id="PF00005">
    <property type="entry name" value="ABC_tran"/>
    <property type="match status" value="2"/>
</dbReference>
<evidence type="ECO:0000256" key="8">
    <source>
        <dbReference type="ARBA" id="ARBA00022840"/>
    </source>
</evidence>
<evidence type="ECO:0000256" key="5">
    <source>
        <dbReference type="ARBA" id="ARBA00022597"/>
    </source>
</evidence>